<feature type="compositionally biased region" description="Basic residues" evidence="16">
    <location>
        <begin position="386"/>
        <end position="402"/>
    </location>
</feature>
<dbReference type="GO" id="GO:0008236">
    <property type="term" value="F:serine-type peptidase activity"/>
    <property type="evidence" value="ECO:0007669"/>
    <property type="project" value="UniProtKB-KW"/>
</dbReference>
<keyword evidence="6 17" id="KW-0812">Transmembrane</keyword>
<evidence type="ECO:0000256" key="7">
    <source>
        <dbReference type="ARBA" id="ARBA00022758"/>
    </source>
</evidence>
<feature type="region of interest" description="Disordered" evidence="16">
    <location>
        <begin position="576"/>
        <end position="615"/>
    </location>
</feature>
<evidence type="ECO:0000256" key="11">
    <source>
        <dbReference type="ARBA" id="ARBA00022953"/>
    </source>
</evidence>
<evidence type="ECO:0000256" key="10">
    <source>
        <dbReference type="ARBA" id="ARBA00022870"/>
    </source>
</evidence>
<evidence type="ECO:0000256" key="13">
    <source>
        <dbReference type="ARBA" id="ARBA00023136"/>
    </source>
</evidence>
<feature type="transmembrane region" description="Helical" evidence="17">
    <location>
        <begin position="76"/>
        <end position="94"/>
    </location>
</feature>
<reference evidence="18" key="2">
    <citation type="submission" date="2024-02" db="EMBL/GenBank/DDBJ databases">
        <authorList>
            <person name="Hu B."/>
        </authorList>
    </citation>
    <scope>NUCLEOTIDE SEQUENCE</scope>
    <source>
        <strain evidence="18">25A/Kenya/BAT1825/2015</strain>
    </source>
</reference>
<comment type="catalytic activity">
    <reaction evidence="15">
        <text>RNA(n) + a ribonucleoside 5'-triphosphate = RNA(n+1) + diphosphate</text>
        <dbReference type="Rhea" id="RHEA:21248"/>
        <dbReference type="Rhea" id="RHEA-COMP:14527"/>
        <dbReference type="Rhea" id="RHEA-COMP:17342"/>
        <dbReference type="ChEBI" id="CHEBI:33019"/>
        <dbReference type="ChEBI" id="CHEBI:61557"/>
        <dbReference type="ChEBI" id="CHEBI:140395"/>
    </reaction>
</comment>
<keyword evidence="9" id="KW-0720">Serine protease</keyword>
<feature type="region of interest" description="Disordered" evidence="16">
    <location>
        <begin position="381"/>
        <end position="402"/>
    </location>
</feature>
<evidence type="ECO:0000256" key="4">
    <source>
        <dbReference type="ARBA" id="ARBA00022553"/>
    </source>
</evidence>
<evidence type="ECO:0000256" key="9">
    <source>
        <dbReference type="ARBA" id="ARBA00022825"/>
    </source>
</evidence>
<feature type="transmembrane region" description="Helical" evidence="17">
    <location>
        <begin position="44"/>
        <end position="64"/>
    </location>
</feature>
<keyword evidence="5" id="KW-0645">Protease</keyword>
<feature type="compositionally biased region" description="Polar residues" evidence="16">
    <location>
        <begin position="606"/>
        <end position="615"/>
    </location>
</feature>
<reference evidence="18" key="1">
    <citation type="journal article" date="2024" name="Microbiome">
        <title>Substantial viral diversity in bats and rodents from East Africa: insights into evolution, recombination, and cocirculation.</title>
        <authorList>
            <person name="Wang D."/>
            <person name="Yang X."/>
            <person name="Ren Z."/>
            <person name="Hu B."/>
            <person name="Zhao H."/>
            <person name="Yang K."/>
            <person name="Shi P."/>
            <person name="Zhang Z."/>
            <person name="Feng Q."/>
            <person name="Nawenja C.V."/>
            <person name="Obanda V."/>
            <person name="Robert K."/>
            <person name="Nalikka B."/>
            <person name="Waruhiu C.N."/>
            <person name="Ochola G.O."/>
            <person name="Onyuok S.O."/>
            <person name="Ochieng H."/>
            <person name="Li B."/>
            <person name="Zhu Y."/>
            <person name="Si H."/>
            <person name="Yin J."/>
            <person name="Kristiansen K."/>
            <person name="Jin X."/>
            <person name="Xu X."/>
            <person name="Xiao M."/>
            <person name="Agwanda B."/>
            <person name="Ommeh S."/>
            <person name="Li J."/>
            <person name="Shi Z.L."/>
        </authorList>
    </citation>
    <scope>NUCLEOTIDE SEQUENCE</scope>
    <source>
        <strain evidence="18">25A/Kenya/BAT1825/2015</strain>
    </source>
</reference>
<evidence type="ECO:0000256" key="3">
    <source>
        <dbReference type="ARBA" id="ARBA00022520"/>
    </source>
</evidence>
<keyword evidence="7" id="KW-0688">Ribosomal frameshifting</keyword>
<evidence type="ECO:0000256" key="12">
    <source>
        <dbReference type="ARBA" id="ARBA00022989"/>
    </source>
</evidence>
<dbReference type="InterPro" id="IPR045836">
    <property type="entry name" value="Astro_VPg"/>
</dbReference>
<dbReference type="Pfam" id="PF13365">
    <property type="entry name" value="Trypsin_2"/>
    <property type="match status" value="1"/>
</dbReference>
<evidence type="ECO:0000256" key="2">
    <source>
        <dbReference type="ARBA" id="ARBA00011245"/>
    </source>
</evidence>
<evidence type="ECO:0000313" key="18">
    <source>
        <dbReference type="EMBL" id="XBH23955.1"/>
    </source>
</evidence>
<comment type="subunit">
    <text evidence="2">Monomer.</text>
</comment>
<keyword evidence="12 17" id="KW-1133">Transmembrane helix</keyword>
<name>A0AAU7E218_9VIRU</name>
<comment type="subcellular location">
    <subcellularLocation>
        <location evidence="1">Host membrane</location>
        <topology evidence="1">Multi-pass membrane protein</topology>
    </subcellularLocation>
</comment>
<evidence type="ECO:0000256" key="17">
    <source>
        <dbReference type="SAM" id="Phobius"/>
    </source>
</evidence>
<evidence type="ECO:0000256" key="14">
    <source>
        <dbReference type="ARBA" id="ARBA00045910"/>
    </source>
</evidence>
<evidence type="ECO:0000256" key="15">
    <source>
        <dbReference type="ARBA" id="ARBA00047383"/>
    </source>
</evidence>
<evidence type="ECO:0000256" key="5">
    <source>
        <dbReference type="ARBA" id="ARBA00022670"/>
    </source>
</evidence>
<proteinExistence type="predicted"/>
<dbReference type="GO" id="GO:0075523">
    <property type="term" value="P:viral translational frameshifting"/>
    <property type="evidence" value="ECO:0007669"/>
    <property type="project" value="UniProtKB-KW"/>
</dbReference>
<dbReference type="Gene3D" id="2.40.10.10">
    <property type="entry name" value="Trypsin-like serine proteases"/>
    <property type="match status" value="2"/>
</dbReference>
<dbReference type="Pfam" id="PF19416">
    <property type="entry name" value="Astro_VPg"/>
    <property type="match status" value="1"/>
</dbReference>
<evidence type="ECO:0000256" key="6">
    <source>
        <dbReference type="ARBA" id="ARBA00022692"/>
    </source>
</evidence>
<dbReference type="InterPro" id="IPR009003">
    <property type="entry name" value="Peptidase_S1_PA"/>
</dbReference>
<feature type="region of interest" description="Disordered" evidence="16">
    <location>
        <begin position="437"/>
        <end position="466"/>
    </location>
</feature>
<sequence length="615" mass="67697">MLLLLLAGQLSGFRFFSVAAVPWLNLPSTCLMFLTMGVFYVDQPGAIIFSSLGLLGMLVASLAFPNDVFFSNLRGGLWVVATAVASHFATLLAVPDFITVMMLIFWRSWVLLALVVGDKVEVRDVSGKVKKVFSNGSGYLLQRSGFSQIRRFFQKRNVRDGISPTARCIPNSLVRITTADGEGSGFRVGNYIVTAAHVVPTDEAKIAWGSNTGVARVVKRCDKDVAFLSLPPSMQTLPTYKFAKSTEDGPIAVIGEDSDGVMLVAVTEGVVVDGHYTYAVQTRNGQSGSPVTTVDGRLLAVHCANTGFSGGGIVITADDVPAPKSPKELALEKKLAEMEAKVKELMNQSKPTQDVVDLVRQAVAAEFVVLRKEINNMVGSFDQSKGKTKRGRGRHYRVTRGGARRRRAFTEQEYKDLLDKGLTRDQIREMAEEILANQDEPDLGSEFDSADDAGYPQWSDPDSEYEEETNKEWFGQCLECLVPPEPVDTLPQHLMDKYSLENYYFTKNEIKRLGAALSEYQAKLKATVDHATYVSGEDGVLSWAPGITKEEVLRDLAAAWLHINQIVLDHGFIPFEQRKKRPSPPKEQRPKNRKRGVRAPPAKDSATGQPSSSPQ</sequence>
<dbReference type="GO" id="GO:0006508">
    <property type="term" value="P:proteolysis"/>
    <property type="evidence" value="ECO:0007669"/>
    <property type="project" value="UniProtKB-KW"/>
</dbReference>
<accession>A0AAU7E218</accession>
<organism evidence="18">
    <name type="scientific">Rousettus bat astrovirus</name>
    <dbReference type="NCBI Taxonomy" id="3141900"/>
    <lineage>
        <taxon>Viruses</taxon>
        <taxon>Riboviria</taxon>
        <taxon>Orthornavirae</taxon>
        <taxon>Pisuviricota</taxon>
        <taxon>Stelpaviricetes</taxon>
        <taxon>Stellavirales</taxon>
        <taxon>Astroviridae</taxon>
    </lineage>
</organism>
<keyword evidence="13 17" id="KW-0472">Membrane</keyword>
<comment type="function">
    <text evidence="14">Responsible for the cleavage of the polyprotein into functional products.</text>
</comment>
<evidence type="ECO:0000256" key="1">
    <source>
        <dbReference type="ARBA" id="ARBA00004301"/>
    </source>
</evidence>
<evidence type="ECO:0000256" key="16">
    <source>
        <dbReference type="SAM" id="MobiDB-lite"/>
    </source>
</evidence>
<dbReference type="GO" id="GO:0033644">
    <property type="term" value="C:host cell membrane"/>
    <property type="evidence" value="ECO:0007669"/>
    <property type="project" value="UniProtKB-SubCell"/>
</dbReference>
<dbReference type="EMBL" id="PP711884">
    <property type="protein sequence ID" value="XBH23955.1"/>
    <property type="molecule type" value="Genomic_RNA"/>
</dbReference>
<protein>
    <submittedName>
        <fullName evidence="18">ORF1a protein</fullName>
    </submittedName>
</protein>
<dbReference type="SUPFAM" id="SSF50494">
    <property type="entry name" value="Trypsin-like serine proteases"/>
    <property type="match status" value="1"/>
</dbReference>
<keyword evidence="10" id="KW-1043">Host membrane</keyword>
<keyword evidence="3" id="KW-0191">Covalent protein-RNA linkage</keyword>
<evidence type="ECO:0000256" key="8">
    <source>
        <dbReference type="ARBA" id="ARBA00022801"/>
    </source>
</evidence>
<keyword evidence="11" id="KW-0693">Viral RNA replication</keyword>
<keyword evidence="8" id="KW-0378">Hydrolase</keyword>
<dbReference type="InterPro" id="IPR043504">
    <property type="entry name" value="Peptidase_S1_PA_chymotrypsin"/>
</dbReference>
<feature type="compositionally biased region" description="Acidic residues" evidence="16">
    <location>
        <begin position="439"/>
        <end position="451"/>
    </location>
</feature>
<keyword evidence="4" id="KW-0597">Phosphoprotein</keyword>